<feature type="domain" description="PTS EIIA type-4" evidence="2">
    <location>
        <begin position="2"/>
        <end position="123"/>
    </location>
</feature>
<dbReference type="GO" id="GO:0016740">
    <property type="term" value="F:transferase activity"/>
    <property type="evidence" value="ECO:0007669"/>
    <property type="project" value="UniProtKB-KW"/>
</dbReference>
<accession>A0A3B1AZ60</accession>
<dbReference type="SUPFAM" id="SSF53062">
    <property type="entry name" value="PTS system fructose IIA component-like"/>
    <property type="match status" value="1"/>
</dbReference>
<gene>
    <name evidence="3" type="ORF">MNBD_GAMMA22-1500</name>
</gene>
<dbReference type="Pfam" id="PF03610">
    <property type="entry name" value="EIIA-man"/>
    <property type="match status" value="1"/>
</dbReference>
<dbReference type="GO" id="GO:0016020">
    <property type="term" value="C:membrane"/>
    <property type="evidence" value="ECO:0007669"/>
    <property type="project" value="InterPro"/>
</dbReference>
<evidence type="ECO:0000256" key="1">
    <source>
        <dbReference type="ARBA" id="ARBA00022679"/>
    </source>
</evidence>
<name>A0A3B1AZ60_9ZZZZ</name>
<dbReference type="EMBL" id="UOFS01000039">
    <property type="protein sequence ID" value="VAW99334.1"/>
    <property type="molecule type" value="Genomic_DNA"/>
</dbReference>
<reference evidence="3" key="1">
    <citation type="submission" date="2018-06" db="EMBL/GenBank/DDBJ databases">
        <authorList>
            <person name="Zhirakovskaya E."/>
        </authorList>
    </citation>
    <scope>NUCLEOTIDE SEQUENCE</scope>
</reference>
<dbReference type="InterPro" id="IPR051471">
    <property type="entry name" value="Bacterial_PTS_sugar_comp"/>
</dbReference>
<dbReference type="PROSITE" id="PS51096">
    <property type="entry name" value="PTS_EIIA_TYPE_4"/>
    <property type="match status" value="1"/>
</dbReference>
<dbReference type="PANTHER" id="PTHR33799:SF1">
    <property type="entry name" value="PTS SYSTEM MANNOSE-SPECIFIC EIIAB COMPONENT-RELATED"/>
    <property type="match status" value="1"/>
</dbReference>
<organism evidence="3">
    <name type="scientific">hydrothermal vent metagenome</name>
    <dbReference type="NCBI Taxonomy" id="652676"/>
    <lineage>
        <taxon>unclassified sequences</taxon>
        <taxon>metagenomes</taxon>
        <taxon>ecological metagenomes</taxon>
    </lineage>
</organism>
<dbReference type="AlphaFoldDB" id="A0A3B1AZ60"/>
<keyword evidence="1" id="KW-0808">Transferase</keyword>
<proteinExistence type="predicted"/>
<protein>
    <submittedName>
        <fullName evidence="3">PTS system, mannose/fructose/sorbose family, IIA component</fullName>
    </submittedName>
</protein>
<dbReference type="InterPro" id="IPR036662">
    <property type="entry name" value="PTS_EIIA_man-typ_sf"/>
</dbReference>
<dbReference type="InterPro" id="IPR004701">
    <property type="entry name" value="PTS_EIIA_man-typ"/>
</dbReference>
<dbReference type="Gene3D" id="3.40.50.510">
    <property type="entry name" value="Phosphotransferase system, mannose-type IIA component"/>
    <property type="match status" value="1"/>
</dbReference>
<dbReference type="PANTHER" id="PTHR33799">
    <property type="entry name" value="PTS PERMEASE-RELATED-RELATED"/>
    <property type="match status" value="1"/>
</dbReference>
<evidence type="ECO:0000259" key="2">
    <source>
        <dbReference type="PROSITE" id="PS51096"/>
    </source>
</evidence>
<evidence type="ECO:0000313" key="3">
    <source>
        <dbReference type="EMBL" id="VAW99334.1"/>
    </source>
</evidence>
<sequence>MSVGLLIITHKNVGKALLEAASAILGNCPLPVITLSIENDCDPEKKSAIVKKYIKKLDKDQGILILTDMYGSTPSNIACKHISKNIKAVSGLNLPMLVKIFNYPNLDLNQLINKATSGGIDGVMTCKNDH</sequence>
<dbReference type="GO" id="GO:0009401">
    <property type="term" value="P:phosphoenolpyruvate-dependent sugar phosphotransferase system"/>
    <property type="evidence" value="ECO:0007669"/>
    <property type="project" value="InterPro"/>
</dbReference>